<dbReference type="EMBL" id="KN831819">
    <property type="protein sequence ID" value="KIM35522.1"/>
    <property type="molecule type" value="Genomic_DNA"/>
</dbReference>
<dbReference type="AlphaFoldDB" id="A0A0C2Y352"/>
<organism evidence="1 2">
    <name type="scientific">Hebeloma cylindrosporum</name>
    <dbReference type="NCBI Taxonomy" id="76867"/>
    <lineage>
        <taxon>Eukaryota</taxon>
        <taxon>Fungi</taxon>
        <taxon>Dikarya</taxon>
        <taxon>Basidiomycota</taxon>
        <taxon>Agaricomycotina</taxon>
        <taxon>Agaricomycetes</taxon>
        <taxon>Agaricomycetidae</taxon>
        <taxon>Agaricales</taxon>
        <taxon>Agaricineae</taxon>
        <taxon>Hymenogastraceae</taxon>
        <taxon>Hebeloma</taxon>
    </lineage>
</organism>
<proteinExistence type="predicted"/>
<keyword evidence="2" id="KW-1185">Reference proteome</keyword>
<evidence type="ECO:0000313" key="1">
    <source>
        <dbReference type="EMBL" id="KIM35522.1"/>
    </source>
</evidence>
<reference evidence="1 2" key="1">
    <citation type="submission" date="2014-04" db="EMBL/GenBank/DDBJ databases">
        <authorList>
            <consortium name="DOE Joint Genome Institute"/>
            <person name="Kuo A."/>
            <person name="Gay G."/>
            <person name="Dore J."/>
            <person name="Kohler A."/>
            <person name="Nagy L.G."/>
            <person name="Floudas D."/>
            <person name="Copeland A."/>
            <person name="Barry K.W."/>
            <person name="Cichocki N."/>
            <person name="Veneault-Fourrey C."/>
            <person name="LaButti K."/>
            <person name="Lindquist E.A."/>
            <person name="Lipzen A."/>
            <person name="Lundell T."/>
            <person name="Morin E."/>
            <person name="Murat C."/>
            <person name="Sun H."/>
            <person name="Tunlid A."/>
            <person name="Henrissat B."/>
            <person name="Grigoriev I.V."/>
            <person name="Hibbett D.S."/>
            <person name="Martin F."/>
            <person name="Nordberg H.P."/>
            <person name="Cantor M.N."/>
            <person name="Hua S.X."/>
        </authorList>
    </citation>
    <scope>NUCLEOTIDE SEQUENCE [LARGE SCALE GENOMIC DNA]</scope>
    <source>
        <strain evidence="2">h7</strain>
    </source>
</reference>
<protein>
    <submittedName>
        <fullName evidence="1">Uncharacterized protein</fullName>
    </submittedName>
</protein>
<gene>
    <name evidence="1" type="ORF">M413DRAFT_348375</name>
</gene>
<dbReference type="HOGENOM" id="CLU_2320688_0_0_1"/>
<evidence type="ECO:0000313" key="2">
    <source>
        <dbReference type="Proteomes" id="UP000053424"/>
    </source>
</evidence>
<sequence>MAIRLCVLEWRRKEAGVLRTEAMGSVKGRNRWDWSHWKKQNRRPIQGLRWKSLLTASASSGSSITVILSILCRCFPKPLYCLDELRLRETKPSRCSPHT</sequence>
<reference evidence="2" key="2">
    <citation type="submission" date="2015-01" db="EMBL/GenBank/DDBJ databases">
        <title>Evolutionary Origins and Diversification of the Mycorrhizal Mutualists.</title>
        <authorList>
            <consortium name="DOE Joint Genome Institute"/>
            <consortium name="Mycorrhizal Genomics Consortium"/>
            <person name="Kohler A."/>
            <person name="Kuo A."/>
            <person name="Nagy L.G."/>
            <person name="Floudas D."/>
            <person name="Copeland A."/>
            <person name="Barry K.W."/>
            <person name="Cichocki N."/>
            <person name="Veneault-Fourrey C."/>
            <person name="LaButti K."/>
            <person name="Lindquist E.A."/>
            <person name="Lipzen A."/>
            <person name="Lundell T."/>
            <person name="Morin E."/>
            <person name="Murat C."/>
            <person name="Riley R."/>
            <person name="Ohm R."/>
            <person name="Sun H."/>
            <person name="Tunlid A."/>
            <person name="Henrissat B."/>
            <person name="Grigoriev I.V."/>
            <person name="Hibbett D.S."/>
            <person name="Martin F."/>
        </authorList>
    </citation>
    <scope>NUCLEOTIDE SEQUENCE [LARGE SCALE GENOMIC DNA]</scope>
    <source>
        <strain evidence="2">h7</strain>
    </source>
</reference>
<accession>A0A0C2Y352</accession>
<name>A0A0C2Y352_HEBCY</name>
<dbReference type="Proteomes" id="UP000053424">
    <property type="component" value="Unassembled WGS sequence"/>
</dbReference>